<name>A0A0K2SWD7_LEPSM</name>
<gene>
    <name evidence="2" type="ORF">LSAA_13515</name>
</gene>
<keyword evidence="4" id="KW-1185">Reference proteome</keyword>
<protein>
    <submittedName>
        <fullName evidence="2">(salmon louse) hypothetical protein</fullName>
    </submittedName>
</protein>
<dbReference type="Proteomes" id="UP000675881">
    <property type="component" value="Chromosome 8"/>
</dbReference>
<evidence type="ECO:0000313" key="3">
    <source>
        <dbReference type="EMBL" id="CDW18064.1"/>
    </source>
</evidence>
<dbReference type="EMBL" id="HG994587">
    <property type="protein sequence ID" value="CAF3012622.1"/>
    <property type="molecule type" value="Genomic_DNA"/>
</dbReference>
<accession>A0A0K2SWD7</accession>
<feature type="chain" id="PRO_5035992655" evidence="1">
    <location>
        <begin position="17"/>
        <end position="234"/>
    </location>
</feature>
<dbReference type="AlphaFoldDB" id="A0A0K2SWD7"/>
<keyword evidence="1" id="KW-0732">Signal</keyword>
<reference evidence="3" key="1">
    <citation type="submission" date="2014-05" db="EMBL/GenBank/DDBJ databases">
        <authorList>
            <person name="Chronopoulou M."/>
        </authorList>
    </citation>
    <scope>NUCLEOTIDE SEQUENCE</scope>
    <source>
        <tissue evidence="3">Whole organism</tissue>
    </source>
</reference>
<reference evidence="2" key="2">
    <citation type="submission" date="2021-02" db="EMBL/GenBank/DDBJ databases">
        <authorList>
            <person name="Bekaert M."/>
        </authorList>
    </citation>
    <scope>NUCLEOTIDE SEQUENCE</scope>
    <source>
        <strain evidence="2">IoA-00</strain>
    </source>
</reference>
<dbReference type="EMBL" id="HACA01000703">
    <property type="protein sequence ID" value="CDW18064.1"/>
    <property type="molecule type" value="Transcribed_RNA"/>
</dbReference>
<feature type="signal peptide" evidence="1">
    <location>
        <begin position="1"/>
        <end position="16"/>
    </location>
</feature>
<organism evidence="3">
    <name type="scientific">Lepeophtheirus salmonis</name>
    <name type="common">Salmon louse</name>
    <name type="synonym">Caligus salmonis</name>
    <dbReference type="NCBI Taxonomy" id="72036"/>
    <lineage>
        <taxon>Eukaryota</taxon>
        <taxon>Metazoa</taxon>
        <taxon>Ecdysozoa</taxon>
        <taxon>Arthropoda</taxon>
        <taxon>Crustacea</taxon>
        <taxon>Multicrustacea</taxon>
        <taxon>Hexanauplia</taxon>
        <taxon>Copepoda</taxon>
        <taxon>Siphonostomatoida</taxon>
        <taxon>Caligidae</taxon>
        <taxon>Lepeophtheirus</taxon>
    </lineage>
</organism>
<evidence type="ECO:0000313" key="4">
    <source>
        <dbReference type="Proteomes" id="UP000675881"/>
    </source>
</evidence>
<dbReference type="OrthoDB" id="6374953at2759"/>
<evidence type="ECO:0000313" key="2">
    <source>
        <dbReference type="EMBL" id="CAF3012622.1"/>
    </source>
</evidence>
<proteinExistence type="predicted"/>
<sequence>MKAFAVTLLTATLAFAAHPPAYGPQIYCRDTNTSIYADVCTPSIAVEQVPVERNVKNVQDNEYCYEQVRTVCEETSRSVDREICTYTYEQKPETLSATTTQVTYETKSETMKVTTCSAATPAYGHYAPAKPEEHQYCREEYQTQSYSVPLVDTPLEVPVELSVPEPKKICVTKAIQINEVVCNDIKERKCFNVAITVDAVETVEQSEVKLGEPDCNTVTLTLPTQACSKPGYHY</sequence>
<evidence type="ECO:0000256" key="1">
    <source>
        <dbReference type="SAM" id="SignalP"/>
    </source>
</evidence>